<dbReference type="RefSeq" id="WP_284078289.1">
    <property type="nucleotide sequence ID" value="NZ_JAVLSM010000007.1"/>
</dbReference>
<reference evidence="1" key="1">
    <citation type="submission" date="2023-02" db="EMBL/GenBank/DDBJ databases">
        <title>Description of Herbaspirillum huttiense subsp. nephrolepsisexaltata and Herbaspirillum huttiense subsp. lycopersicon.</title>
        <authorList>
            <person name="Poudel M."/>
            <person name="Sharma A."/>
            <person name="Goss E."/>
            <person name="Tapia J.H."/>
            <person name="Harmon C.M."/>
            <person name="Jones J.B."/>
        </authorList>
    </citation>
    <scope>NUCLEOTIDE SEQUENCE</scope>
    <source>
        <strain evidence="1">NC40101</strain>
    </source>
</reference>
<sequence length="81" mass="9206">MSSLKNMQPTFRLRWLAKSNVVTAQEVQAYREEHGVGMLEAKKMLQNGKPAVLQQWYQDGANSEAGEWREIDFVVEPSPLG</sequence>
<comment type="caution">
    <text evidence="1">The sequence shown here is derived from an EMBL/GenBank/DDBJ whole genome shotgun (WGS) entry which is preliminary data.</text>
</comment>
<gene>
    <name evidence="1" type="ORF">RJN63_12385</name>
</gene>
<accession>A0AAE4GA36</accession>
<dbReference type="AlphaFoldDB" id="A0AAE4GA36"/>
<name>A0AAE4GA36_9BURK</name>
<dbReference type="EMBL" id="JAVRAA010000005">
    <property type="protein sequence ID" value="MDT0337633.1"/>
    <property type="molecule type" value="Genomic_DNA"/>
</dbReference>
<proteinExistence type="predicted"/>
<organism evidence="1">
    <name type="scientific">Herbaspirillum huttiense subsp. nephrolepidis</name>
    <dbReference type="NCBI Taxonomy" id="3075126"/>
    <lineage>
        <taxon>Bacteria</taxon>
        <taxon>Pseudomonadati</taxon>
        <taxon>Pseudomonadota</taxon>
        <taxon>Betaproteobacteria</taxon>
        <taxon>Burkholderiales</taxon>
        <taxon>Oxalobacteraceae</taxon>
        <taxon>Herbaspirillum</taxon>
    </lineage>
</organism>
<protein>
    <submittedName>
        <fullName evidence="1">Uncharacterized protein</fullName>
    </submittedName>
</protein>
<evidence type="ECO:0000313" key="1">
    <source>
        <dbReference type="EMBL" id="MDT0337633.1"/>
    </source>
</evidence>